<comment type="caution">
    <text evidence="2">The sequence shown here is derived from an EMBL/GenBank/DDBJ whole genome shotgun (WGS) entry which is preliminary data.</text>
</comment>
<sequence length="89" mass="9755">MSKKKPARVSPLTADRLLRGWTGPGDTRIRVLDRVPAPVVGSGRRRMLVPTAGGPPVVSAASRRVRGNPGCPSNRPLLRWRPPGWREQD</sequence>
<feature type="region of interest" description="Disordered" evidence="1">
    <location>
        <begin position="46"/>
        <end position="89"/>
    </location>
</feature>
<organism evidence="2 3">
    <name type="scientific">Micromonospora rubida</name>
    <dbReference type="NCBI Taxonomy" id="2697657"/>
    <lineage>
        <taxon>Bacteria</taxon>
        <taxon>Bacillati</taxon>
        <taxon>Actinomycetota</taxon>
        <taxon>Actinomycetes</taxon>
        <taxon>Micromonosporales</taxon>
        <taxon>Micromonosporaceae</taxon>
        <taxon>Micromonospora</taxon>
    </lineage>
</organism>
<reference evidence="2 3" key="1">
    <citation type="submission" date="2024-10" db="EMBL/GenBank/DDBJ databases">
        <title>The Natural Products Discovery Center: Release of the First 8490 Sequenced Strains for Exploring Actinobacteria Biosynthetic Diversity.</title>
        <authorList>
            <person name="Kalkreuter E."/>
            <person name="Kautsar S.A."/>
            <person name="Yang D."/>
            <person name="Bader C.D."/>
            <person name="Teijaro C.N."/>
            <person name="Fluegel L."/>
            <person name="Davis C.M."/>
            <person name="Simpson J.R."/>
            <person name="Lauterbach L."/>
            <person name="Steele A.D."/>
            <person name="Gui C."/>
            <person name="Meng S."/>
            <person name="Li G."/>
            <person name="Viehrig K."/>
            <person name="Ye F."/>
            <person name="Su P."/>
            <person name="Kiefer A.F."/>
            <person name="Nichols A."/>
            <person name="Cepeda A.J."/>
            <person name="Yan W."/>
            <person name="Fan B."/>
            <person name="Jiang Y."/>
            <person name="Adhikari A."/>
            <person name="Zheng C.-J."/>
            <person name="Schuster L."/>
            <person name="Cowan T.M."/>
            <person name="Smanski M.J."/>
            <person name="Chevrette M.G."/>
            <person name="De Carvalho L.P.S."/>
            <person name="Shen B."/>
        </authorList>
    </citation>
    <scope>NUCLEOTIDE SEQUENCE [LARGE SCALE GENOMIC DNA]</scope>
    <source>
        <strain evidence="2 3">NPDC021253</strain>
    </source>
</reference>
<proteinExistence type="predicted"/>
<evidence type="ECO:0000313" key="3">
    <source>
        <dbReference type="Proteomes" id="UP001611075"/>
    </source>
</evidence>
<dbReference type="EMBL" id="JBIRPU010000050">
    <property type="protein sequence ID" value="MFI0797171.1"/>
    <property type="molecule type" value="Genomic_DNA"/>
</dbReference>
<accession>A0ABW7SW68</accession>
<keyword evidence="3" id="KW-1185">Reference proteome</keyword>
<evidence type="ECO:0000256" key="1">
    <source>
        <dbReference type="SAM" id="MobiDB-lite"/>
    </source>
</evidence>
<dbReference type="RefSeq" id="WP_396685935.1">
    <property type="nucleotide sequence ID" value="NZ_JBIRPU010000050.1"/>
</dbReference>
<name>A0ABW7SW68_9ACTN</name>
<evidence type="ECO:0000313" key="2">
    <source>
        <dbReference type="EMBL" id="MFI0797171.1"/>
    </source>
</evidence>
<dbReference type="Proteomes" id="UP001611075">
    <property type="component" value="Unassembled WGS sequence"/>
</dbReference>
<gene>
    <name evidence="2" type="ORF">ACH4OY_31520</name>
</gene>
<protein>
    <submittedName>
        <fullName evidence="2">Uncharacterized protein</fullName>
    </submittedName>
</protein>